<dbReference type="EMBL" id="BQXO01000002">
    <property type="protein sequence ID" value="GKT05368.1"/>
    <property type="molecule type" value="Genomic_DNA"/>
</dbReference>
<gene>
    <name evidence="6" type="ORF">JCM31185_06570</name>
</gene>
<name>A0ABQ5JM81_9LACO</name>
<dbReference type="Gene3D" id="1.10.287.950">
    <property type="entry name" value="Methyl-accepting chemotaxis protein"/>
    <property type="match status" value="1"/>
</dbReference>
<organism evidence="6 7">
    <name type="scientific">Furfurilactobacillus curtus</name>
    <dbReference type="NCBI Taxonomy" id="1746200"/>
    <lineage>
        <taxon>Bacteria</taxon>
        <taxon>Bacillati</taxon>
        <taxon>Bacillota</taxon>
        <taxon>Bacilli</taxon>
        <taxon>Lactobacillales</taxon>
        <taxon>Lactobacillaceae</taxon>
        <taxon>Furfurilactobacillus</taxon>
    </lineage>
</organism>
<feature type="transmembrane region" description="Helical" evidence="5">
    <location>
        <begin position="712"/>
        <end position="735"/>
    </location>
</feature>
<dbReference type="SUPFAM" id="SSF58104">
    <property type="entry name" value="Methyl-accepting chemotaxis protein (MCP) signaling domain"/>
    <property type="match status" value="1"/>
</dbReference>
<evidence type="ECO:0000256" key="3">
    <source>
        <dbReference type="ARBA" id="ARBA00022989"/>
    </source>
</evidence>
<evidence type="ECO:0000256" key="1">
    <source>
        <dbReference type="ARBA" id="ARBA00004141"/>
    </source>
</evidence>
<evidence type="ECO:0000256" key="5">
    <source>
        <dbReference type="SAM" id="Phobius"/>
    </source>
</evidence>
<dbReference type="RefSeq" id="WP_407882629.1">
    <property type="nucleotide sequence ID" value="NZ_BQXO01000002.1"/>
</dbReference>
<feature type="transmembrane region" description="Helical" evidence="5">
    <location>
        <begin position="803"/>
        <end position="822"/>
    </location>
</feature>
<dbReference type="NCBIfam" id="TIGR03057">
    <property type="entry name" value="xxxLxxG_by_4"/>
    <property type="match status" value="4"/>
</dbReference>
<keyword evidence="4 5" id="KW-0472">Membrane</keyword>
<evidence type="ECO:0000256" key="4">
    <source>
        <dbReference type="ARBA" id="ARBA00023136"/>
    </source>
</evidence>
<feature type="transmembrane region" description="Helical" evidence="5">
    <location>
        <begin position="747"/>
        <end position="769"/>
    </location>
</feature>
<feature type="transmembrane region" description="Helical" evidence="5">
    <location>
        <begin position="775"/>
        <end position="796"/>
    </location>
</feature>
<comment type="caution">
    <text evidence="6">The sequence shown here is derived from an EMBL/GenBank/DDBJ whole genome shotgun (WGS) entry which is preliminary data.</text>
</comment>
<evidence type="ECO:0000313" key="7">
    <source>
        <dbReference type="Proteomes" id="UP001628078"/>
    </source>
</evidence>
<reference evidence="6 7" key="1">
    <citation type="submission" date="2022-03" db="EMBL/GenBank/DDBJ databases">
        <title>Draft genome sequence of Furfurilactobacillus curtus JCM 31185.</title>
        <authorList>
            <person name="Suzuki S."/>
            <person name="Endo A."/>
            <person name="Kajikawa A."/>
        </authorList>
    </citation>
    <scope>NUCLEOTIDE SEQUENCE [LARGE SCALE GENOMIC DNA]</scope>
    <source>
        <strain evidence="6 7">JCM 31185</strain>
    </source>
</reference>
<keyword evidence="7" id="KW-1185">Reference proteome</keyword>
<dbReference type="InterPro" id="IPR051328">
    <property type="entry name" value="T7SS_ABC-Transporter"/>
</dbReference>
<dbReference type="Proteomes" id="UP001628078">
    <property type="component" value="Unassembled WGS sequence"/>
</dbReference>
<dbReference type="PANTHER" id="PTHR43077">
    <property type="entry name" value="TRANSPORT PERMEASE YVFS-RELATED"/>
    <property type="match status" value="1"/>
</dbReference>
<keyword evidence="2 5" id="KW-0812">Transmembrane</keyword>
<keyword evidence="3 5" id="KW-1133">Transmembrane helix</keyword>
<sequence length="898" mass="93218">MSKMKSMSHWVKLGLLTIGLPLGLLAVSLSLVKYEQVHELQHIDVALVDHDKAADFKGKQVAIGSAVQKQLVKNHTVHWHFVTEAKANRELRQGHYLMKLTLPKNFSKNVTSVLNRHPRQSEIQVALSDHNNFASHMITKQVADTIRGNVIQNVQVSYDQALLGVVKQMGSGIKQAHHGTQQLSDGANQLDAGGQKLSQGLRLLADNMVTFKAGSEQLASGIGTYTAGVSQLAVGNNQLAAGLGALNQATGPLGVGVSQLAAGSGQLANGINAYTNGVSAINNGNGQLLAGSAKLRDALAGAAGEINQELAAGQPNLNRINDGIIQVKQGITELNQGVNGSTVNLDEGALKQDLLSVRDAATGAGMQLQTAGTNLGVLNDKVFSTGNSASVASQLTVAGRNLTDIKAMIPALMKNPALLAAMKQDPQLMGQLLSLSSKLTAVGTSVANSGQSLSEGGNAALQMKASLGAAGNSLSGISEPMKDVQNQLEGLSGLAPQIARLKQGINQLADEQQGAPAVLNGAQTAITTLQNGLVTVETALTRQGNSLDTMGAVQAMSQLRDGLKQVADGSNQLATQNGKLTNGAQAVSGGLAQLNDQVPTLTAGVNQLAVGAQQAAAGGQQLTANSDKLNDGAAKLTSGAGQLGQGTNQLNDGAGQLGNGLGQLNGGLGQLNLKLADGSRQLQTINGGSGNVKQMVTPISNQMQHDALNGPLVSVFAPMLALFISFIGALIIVVADRRRSATSDQALGMRWLKITGLIVLQAVGTVLVLKLMGATLANIMVTIVLLILSGLAFTVINELLFRWLHVWGLLLTGLLLFLQLIISGGLLPNAMLSTMYQLLAKGLPGTYLLQGLAYSINGLAVNISSSILMLVGFIIIFGLGLLLTFNHDRVTEPEAVQD</sequence>
<dbReference type="SUPFAM" id="SSF101967">
    <property type="entry name" value="Adhesin YadA, collagen-binding domain"/>
    <property type="match status" value="1"/>
</dbReference>
<dbReference type="Gene3D" id="3.40.1710.10">
    <property type="entry name" value="abc type-2 transporter like domain"/>
    <property type="match status" value="1"/>
</dbReference>
<protein>
    <submittedName>
        <fullName evidence="6">Membrane protein</fullName>
    </submittedName>
</protein>
<dbReference type="InterPro" id="IPR017500">
    <property type="entry name" value="Phage_infect_YhgE_N"/>
</dbReference>
<dbReference type="PANTHER" id="PTHR43077:SF10">
    <property type="entry name" value="TRANSPORT PERMEASE PROTEIN"/>
    <property type="match status" value="1"/>
</dbReference>
<proteinExistence type="predicted"/>
<comment type="subcellular location">
    <subcellularLocation>
        <location evidence="1">Membrane</location>
        <topology evidence="1">Multi-pass membrane protein</topology>
    </subcellularLocation>
</comment>
<dbReference type="InterPro" id="IPR011049">
    <property type="entry name" value="Serralysin-like_metalloprot_C"/>
</dbReference>
<dbReference type="InterPro" id="IPR023908">
    <property type="entry name" value="xxxLxxG_rpt"/>
</dbReference>
<feature type="transmembrane region" description="Helical" evidence="5">
    <location>
        <begin position="867"/>
        <end position="885"/>
    </location>
</feature>
<accession>A0ABQ5JM81</accession>
<evidence type="ECO:0000313" key="6">
    <source>
        <dbReference type="EMBL" id="GKT05368.1"/>
    </source>
</evidence>
<evidence type="ECO:0000256" key="2">
    <source>
        <dbReference type="ARBA" id="ARBA00022692"/>
    </source>
</evidence>
<dbReference type="NCBIfam" id="TIGR03061">
    <property type="entry name" value="pip_yhgE_Nterm"/>
    <property type="match status" value="1"/>
</dbReference>